<sequence>MNKNFLLLISRWIKGECPLWVTCWLTGVIPYMMLLQFHLSILHVFFEHTIQFHTANLLLRIDEVVFLIYIPICLVAIANNAIKYKGFHLWRFFTFLFFAKGCEIYFNFIMGKWPLG</sequence>
<feature type="transmembrane region" description="Helical" evidence="1">
    <location>
        <begin position="89"/>
        <end position="110"/>
    </location>
</feature>
<keyword evidence="1" id="KW-1133">Transmembrane helix</keyword>
<accession>A0AAP4D3J1</accession>
<keyword evidence="1" id="KW-0812">Transmembrane</keyword>
<organism evidence="2 3">
    <name type="scientific">Lelliottia wanjuensis</name>
    <dbReference type="NCBI Taxonomy" id="3050585"/>
    <lineage>
        <taxon>Bacteria</taxon>
        <taxon>Pseudomonadati</taxon>
        <taxon>Pseudomonadota</taxon>
        <taxon>Gammaproteobacteria</taxon>
        <taxon>Enterobacterales</taxon>
        <taxon>Enterobacteriaceae</taxon>
        <taxon>Lelliottia</taxon>
    </lineage>
</organism>
<protein>
    <submittedName>
        <fullName evidence="2">Uncharacterized protein</fullName>
    </submittedName>
</protein>
<feature type="transmembrane region" description="Helical" evidence="1">
    <location>
        <begin position="66"/>
        <end position="82"/>
    </location>
</feature>
<reference evidence="2 3" key="1">
    <citation type="submission" date="2023-06" db="EMBL/GenBank/DDBJ databases">
        <title>Identification and characterization of antibiotic-resistant Gram-negative bacteria.</title>
        <authorList>
            <person name="Cho G.-S."/>
            <person name="Lee J."/>
            <person name="Tai E."/>
            <person name="Jeong S."/>
            <person name="Kim I."/>
            <person name="Kim B.-E."/>
            <person name="Jeong M.-I."/>
            <person name="Oh K.-K."/>
            <person name="Franz C.M.A.P."/>
        </authorList>
    </citation>
    <scope>NUCLEOTIDE SEQUENCE [LARGE SCALE GENOMIC DNA]</scope>
    <source>
        <strain evidence="2 3">V106_12</strain>
    </source>
</reference>
<proteinExistence type="predicted"/>
<feature type="transmembrane region" description="Helical" evidence="1">
    <location>
        <begin position="21"/>
        <end position="46"/>
    </location>
</feature>
<dbReference type="RefSeq" id="WP_285150733.1">
    <property type="nucleotide sequence ID" value="NZ_JASSOM010000051.1"/>
</dbReference>
<dbReference type="Proteomes" id="UP001223214">
    <property type="component" value="Unassembled WGS sequence"/>
</dbReference>
<name>A0AAP4D3J1_9ENTR</name>
<evidence type="ECO:0000256" key="1">
    <source>
        <dbReference type="SAM" id="Phobius"/>
    </source>
</evidence>
<dbReference type="EMBL" id="JASSOM010000051">
    <property type="protein sequence ID" value="MDK9363689.1"/>
    <property type="molecule type" value="Genomic_DNA"/>
</dbReference>
<evidence type="ECO:0000313" key="2">
    <source>
        <dbReference type="EMBL" id="MDK9363689.1"/>
    </source>
</evidence>
<keyword evidence="1" id="KW-0472">Membrane</keyword>
<gene>
    <name evidence="2" type="ORF">QQF32_10830</name>
</gene>
<dbReference type="AlphaFoldDB" id="A0AAP4D3J1"/>
<comment type="caution">
    <text evidence="2">The sequence shown here is derived from an EMBL/GenBank/DDBJ whole genome shotgun (WGS) entry which is preliminary data.</text>
</comment>
<keyword evidence="3" id="KW-1185">Reference proteome</keyword>
<evidence type="ECO:0000313" key="3">
    <source>
        <dbReference type="Proteomes" id="UP001223214"/>
    </source>
</evidence>